<evidence type="ECO:0000256" key="1">
    <source>
        <dbReference type="ARBA" id="ARBA00004571"/>
    </source>
</evidence>
<dbReference type="InterPro" id="IPR036942">
    <property type="entry name" value="Beta-barrel_TonB_sf"/>
</dbReference>
<evidence type="ECO:0000313" key="10">
    <source>
        <dbReference type="EMBL" id="RDC54141.1"/>
    </source>
</evidence>
<dbReference type="InterPro" id="IPR023996">
    <property type="entry name" value="TonB-dep_OMP_SusC/RagA"/>
</dbReference>
<proteinExistence type="inferred from homology"/>
<dbReference type="InterPro" id="IPR037066">
    <property type="entry name" value="Plug_dom_sf"/>
</dbReference>
<dbReference type="InterPro" id="IPR008969">
    <property type="entry name" value="CarboxyPept-like_regulatory"/>
</dbReference>
<evidence type="ECO:0000256" key="4">
    <source>
        <dbReference type="ARBA" id="ARBA00022692"/>
    </source>
</evidence>
<organism evidence="10 11">
    <name type="scientific">Pedobacter chinensis</name>
    <dbReference type="NCBI Taxonomy" id="2282421"/>
    <lineage>
        <taxon>Bacteria</taxon>
        <taxon>Pseudomonadati</taxon>
        <taxon>Bacteroidota</taxon>
        <taxon>Sphingobacteriia</taxon>
        <taxon>Sphingobacteriales</taxon>
        <taxon>Sphingobacteriaceae</taxon>
        <taxon>Pedobacter</taxon>
    </lineage>
</organism>
<evidence type="ECO:0000313" key="11">
    <source>
        <dbReference type="Proteomes" id="UP000253961"/>
    </source>
</evidence>
<dbReference type="InterPro" id="IPR012910">
    <property type="entry name" value="Plug_dom"/>
</dbReference>
<dbReference type="AlphaFoldDB" id="A0A369PNG3"/>
<accession>A0A369PNG3</accession>
<dbReference type="GO" id="GO:0009279">
    <property type="term" value="C:cell outer membrane"/>
    <property type="evidence" value="ECO:0007669"/>
    <property type="project" value="UniProtKB-SubCell"/>
</dbReference>
<dbReference type="SUPFAM" id="SSF49464">
    <property type="entry name" value="Carboxypeptidase regulatory domain-like"/>
    <property type="match status" value="1"/>
</dbReference>
<comment type="similarity">
    <text evidence="7">Belongs to the TonB-dependent receptor family.</text>
</comment>
<keyword evidence="5 7" id="KW-0472">Membrane</keyword>
<feature type="domain" description="TonB-dependent receptor plug" evidence="9">
    <location>
        <begin position="120"/>
        <end position="251"/>
    </location>
</feature>
<comment type="subcellular location">
    <subcellularLocation>
        <location evidence="1 7">Cell outer membrane</location>
        <topology evidence="1 7">Multi-pass membrane protein</topology>
    </subcellularLocation>
</comment>
<keyword evidence="3 7" id="KW-1134">Transmembrane beta strand</keyword>
<dbReference type="Proteomes" id="UP000253961">
    <property type="component" value="Unassembled WGS sequence"/>
</dbReference>
<dbReference type="EMBL" id="QPKV01000017">
    <property type="protein sequence ID" value="RDC54141.1"/>
    <property type="molecule type" value="Genomic_DNA"/>
</dbReference>
<dbReference type="Pfam" id="PF13715">
    <property type="entry name" value="CarbopepD_reg_2"/>
    <property type="match status" value="1"/>
</dbReference>
<dbReference type="SUPFAM" id="SSF56935">
    <property type="entry name" value="Porins"/>
    <property type="match status" value="1"/>
</dbReference>
<protein>
    <submittedName>
        <fullName evidence="10">SusC/RagA family TonB-linked outer membrane protein</fullName>
    </submittedName>
</protein>
<keyword evidence="11" id="KW-1185">Reference proteome</keyword>
<dbReference type="Pfam" id="PF07715">
    <property type="entry name" value="Plug"/>
    <property type="match status" value="1"/>
</dbReference>
<dbReference type="InterPro" id="IPR023997">
    <property type="entry name" value="TonB-dep_OMP_SusC/RagA_CS"/>
</dbReference>
<sequence length="1012" mass="111630">MTKKITISIVMAVLCLNFGAIAQTLTKITGRVANLEGKPLPGATLKIKQSGAITTTNNNGEFVLNVTEPAGTLLISFTGYKNKSLNYQVTNQSQLQIILDENTNSLDEVQIMGYGQTTRRTNTGNISTVKAADLERQPVTNPLAALQGRVPGLSITQTSGVAGSAFKVLIRGQSALDAGLSQNDPLFIIDGIPFEPGNTISGRLNSAANNSADEGGLSPLNTINPQDIESIDVLKDADATAIYGSRGANGVILITTKQGKNGKTSFNVNTYTGFSQVGRTMSMLNTSQYLTLRKEAFKNDGIIPTAVNAPDILLWDTTRYTDFKKLLIGNTAHDYQLQLSVNGGNEHTNFRLGGNYHKQTTVFAKNFADEVSAVSLSINHRTPDNRFSIQLSTQYARDHNKLPGKDFSRYLNLPPNLRLYDDQGNLSWEESGVVYNTLGNGDIINPLALLEEKFNSNNSNLVTNLVLNYKILEGLSFKTNLGYNQFNTKETLIKPTKAIDPNLITNYGVMPAASFSSSLLQNWIIEPQADYKRAGRFGTLNLMAGLTFQSKNSQSDYQYGNNYSSDLLLNNIAAAGLLTVGNDEATYRYNAVFGRINYNYDEKYIVNITGRRDGSSRFGPGKQMATFGAVGIAWLFTNEKPIKAQLPFLSSGKLRASYGTTGNDQIGEYKFLNLWANTTATYNGAAGLYPRSLYNPNYNWEMIKKAEAALELGLFKDRILFSAAYYNNRCSNQLINYTLPSQTGFFQVVKNFPGLVQNAGLEFTLNTINIDRNGFRWTTAFNLSANRNKLISFPGLSASSYKSRYIEGEPLSLIQALRYLGVNPQTGVYTFEDFNNDGRLTSADYQLFGSRDPKFNGGFQNNFSIAGLELTFFVQFTRQLGLNYVNQLSSSTPGKIYNQPVVVLNRWQNEGDVTDIQKLTSATNSTAGALSNLRQSNGLYTDASFIKLRNVSLSYQFPQQWLSRYPISGCKIYAQAQNVLTLTHYKGADPETQNFYTLPPLKTFVFGLQLNL</sequence>
<feature type="signal peptide" evidence="8">
    <location>
        <begin position="1"/>
        <end position="22"/>
    </location>
</feature>
<feature type="chain" id="PRO_5016902005" evidence="8">
    <location>
        <begin position="23"/>
        <end position="1012"/>
    </location>
</feature>
<name>A0A369PNG3_9SPHI</name>
<comment type="caution">
    <text evidence="10">The sequence shown here is derived from an EMBL/GenBank/DDBJ whole genome shotgun (WGS) entry which is preliminary data.</text>
</comment>
<evidence type="ECO:0000256" key="2">
    <source>
        <dbReference type="ARBA" id="ARBA00022448"/>
    </source>
</evidence>
<dbReference type="NCBIfam" id="TIGR04057">
    <property type="entry name" value="SusC_RagA_signa"/>
    <property type="match status" value="1"/>
</dbReference>
<dbReference type="Gene3D" id="2.60.40.1120">
    <property type="entry name" value="Carboxypeptidase-like, regulatory domain"/>
    <property type="match status" value="1"/>
</dbReference>
<keyword evidence="8" id="KW-0732">Signal</keyword>
<keyword evidence="6 7" id="KW-0998">Cell outer membrane</keyword>
<dbReference type="NCBIfam" id="TIGR04056">
    <property type="entry name" value="OMP_RagA_SusC"/>
    <property type="match status" value="1"/>
</dbReference>
<gene>
    <name evidence="10" type="ORF">DU508_23190</name>
</gene>
<dbReference type="Gene3D" id="2.40.170.20">
    <property type="entry name" value="TonB-dependent receptor, beta-barrel domain"/>
    <property type="match status" value="1"/>
</dbReference>
<reference evidence="10 11" key="1">
    <citation type="submission" date="2018-07" db="EMBL/GenBank/DDBJ databases">
        <title>Pedobacter sp. nov., isolated from soil.</title>
        <authorList>
            <person name="Zhou L.Y."/>
            <person name="Du Z.J."/>
        </authorList>
    </citation>
    <scope>NUCLEOTIDE SEQUENCE [LARGE SCALE GENOMIC DNA]</scope>
    <source>
        <strain evidence="10 11">JDX94</strain>
    </source>
</reference>
<dbReference type="OrthoDB" id="9768177at2"/>
<dbReference type="RefSeq" id="WP_115405054.1">
    <property type="nucleotide sequence ID" value="NZ_QPKV01000017.1"/>
</dbReference>
<keyword evidence="4 7" id="KW-0812">Transmembrane</keyword>
<evidence type="ECO:0000256" key="7">
    <source>
        <dbReference type="PROSITE-ProRule" id="PRU01360"/>
    </source>
</evidence>
<dbReference type="Gene3D" id="2.170.130.10">
    <property type="entry name" value="TonB-dependent receptor, plug domain"/>
    <property type="match status" value="1"/>
</dbReference>
<evidence type="ECO:0000256" key="3">
    <source>
        <dbReference type="ARBA" id="ARBA00022452"/>
    </source>
</evidence>
<evidence type="ECO:0000256" key="8">
    <source>
        <dbReference type="SAM" id="SignalP"/>
    </source>
</evidence>
<evidence type="ECO:0000256" key="5">
    <source>
        <dbReference type="ARBA" id="ARBA00023136"/>
    </source>
</evidence>
<dbReference type="PROSITE" id="PS52016">
    <property type="entry name" value="TONB_DEPENDENT_REC_3"/>
    <property type="match status" value="1"/>
</dbReference>
<keyword evidence="2 7" id="KW-0813">Transport</keyword>
<evidence type="ECO:0000256" key="6">
    <source>
        <dbReference type="ARBA" id="ARBA00023237"/>
    </source>
</evidence>
<evidence type="ECO:0000259" key="9">
    <source>
        <dbReference type="Pfam" id="PF07715"/>
    </source>
</evidence>
<dbReference type="InterPro" id="IPR039426">
    <property type="entry name" value="TonB-dep_rcpt-like"/>
</dbReference>